<evidence type="ECO:0000313" key="2">
    <source>
        <dbReference type="Proteomes" id="UP000703269"/>
    </source>
</evidence>
<evidence type="ECO:0000313" key="1">
    <source>
        <dbReference type="EMBL" id="GJF00582.1"/>
    </source>
</evidence>
<proteinExistence type="predicted"/>
<dbReference type="AlphaFoldDB" id="A0A9P3GSR8"/>
<evidence type="ECO:0008006" key="3">
    <source>
        <dbReference type="Google" id="ProtNLM"/>
    </source>
</evidence>
<comment type="caution">
    <text evidence="1">The sequence shown here is derived from an EMBL/GenBank/DDBJ whole genome shotgun (WGS) entry which is preliminary data.</text>
</comment>
<organism evidence="1 2">
    <name type="scientific">Phanerochaete sordida</name>
    <dbReference type="NCBI Taxonomy" id="48140"/>
    <lineage>
        <taxon>Eukaryota</taxon>
        <taxon>Fungi</taxon>
        <taxon>Dikarya</taxon>
        <taxon>Basidiomycota</taxon>
        <taxon>Agaricomycotina</taxon>
        <taxon>Agaricomycetes</taxon>
        <taxon>Polyporales</taxon>
        <taxon>Phanerochaetaceae</taxon>
        <taxon>Phanerochaete</taxon>
    </lineage>
</organism>
<name>A0A9P3GSR8_9APHY</name>
<dbReference type="Proteomes" id="UP000703269">
    <property type="component" value="Unassembled WGS sequence"/>
</dbReference>
<keyword evidence="2" id="KW-1185">Reference proteome</keyword>
<reference evidence="1 2" key="1">
    <citation type="submission" date="2021-08" db="EMBL/GenBank/DDBJ databases">
        <title>Draft Genome Sequence of Phanerochaete sordida strain YK-624.</title>
        <authorList>
            <person name="Mori T."/>
            <person name="Dohra H."/>
            <person name="Suzuki T."/>
            <person name="Kawagishi H."/>
            <person name="Hirai H."/>
        </authorList>
    </citation>
    <scope>NUCLEOTIDE SEQUENCE [LARGE SCALE GENOMIC DNA]</scope>
    <source>
        <strain evidence="1 2">YK-624</strain>
    </source>
</reference>
<dbReference type="EMBL" id="BPQB01000168">
    <property type="protein sequence ID" value="GJF00582.1"/>
    <property type="molecule type" value="Genomic_DNA"/>
</dbReference>
<protein>
    <recommendedName>
        <fullName evidence="3">Heterokaryon incompatibility domain-containing protein</fullName>
    </recommendedName>
</protein>
<sequence>MQWIHVGPGAITDDLADIPCSDMQAIDLLDQLNSVHDTGYSLDVPGLQKCLEYTLRQSRDFGVAYGTLRPWWSSDFTEVVDHLEQQRIRLEYTRSNAIRGQCIIDSDIPARRIWDLYSNRVLPFHVLPRVPDSWAEAMPPIIWCVSHSWVDERDRHDVWTRINSEEWPVPLPRTTSLSHIRVELLNMGAQYVWLDVLCLRQRGGRLAEADAERAAEWRLDVPTIGKIYQRWQATCIIYFNGLGLPLDTTPAVLSSPQHWCNRAWTLQEGCRGWLPAGIDPSRPIGHDFFRGLDERRGQLTGFLCNLESAVFMRDRFCSTELDKIAGLAYIFQTRTLPVYSERTPVEHAWLLLLKNLQEDLRTQIFFQYAPATPFEIWVPWERFIEGRPELPFWDSIWILDDRPKDDREPLQLLNTDDLYTNNPQPRYCHEGWAIGHCRVATTIRQTTGDAKKNIRLNVRRRSESSSLVFAGMTGLLLPEVEYFLIAFELGHRKGYPPWLIAIEVVAEEEASTSEAGTQGLKTVEGVRWAVLYMDKDQKVALDSGSPDTRVVYLPGEEALARTQYRKQYLSALAETSLIR</sequence>
<dbReference type="OrthoDB" id="3226657at2759"/>
<accession>A0A9P3GSR8</accession>
<gene>
    <name evidence="1" type="ORF">PsYK624_168750</name>
</gene>